<dbReference type="OrthoDB" id="7294637at2"/>
<dbReference type="AlphaFoldDB" id="A0A1Y1CL81"/>
<evidence type="ECO:0000313" key="4">
    <source>
        <dbReference type="EMBL" id="BAX81095.1"/>
    </source>
</evidence>
<dbReference type="Pfam" id="PF15902">
    <property type="entry name" value="Sortilin-Vps10"/>
    <property type="match status" value="2"/>
</dbReference>
<proteinExistence type="predicted"/>
<name>A0A1Y1CL81_9BACT</name>
<evidence type="ECO:0000256" key="1">
    <source>
        <dbReference type="ARBA" id="ARBA00022737"/>
    </source>
</evidence>
<dbReference type="SUPFAM" id="SSF110296">
    <property type="entry name" value="Oligoxyloglucan reducing end-specific cellobiohydrolase"/>
    <property type="match status" value="2"/>
</dbReference>
<organism evidence="4 5">
    <name type="scientific">Labilibaculum antarcticum</name>
    <dbReference type="NCBI Taxonomy" id="1717717"/>
    <lineage>
        <taxon>Bacteria</taxon>
        <taxon>Pseudomonadati</taxon>
        <taxon>Bacteroidota</taxon>
        <taxon>Bacteroidia</taxon>
        <taxon>Marinilabiliales</taxon>
        <taxon>Marinifilaceae</taxon>
        <taxon>Labilibaculum</taxon>
    </lineage>
</organism>
<feature type="domain" description="Sortilin N-terminal" evidence="3">
    <location>
        <begin position="185"/>
        <end position="303"/>
    </location>
</feature>
<dbReference type="Gene3D" id="2.130.10.10">
    <property type="entry name" value="YVTN repeat-like/Quinoprotein amine dehydrogenase"/>
    <property type="match status" value="5"/>
</dbReference>
<evidence type="ECO:0000313" key="5">
    <source>
        <dbReference type="Proteomes" id="UP000218267"/>
    </source>
</evidence>
<dbReference type="RefSeq" id="WP_096430091.1">
    <property type="nucleotide sequence ID" value="NZ_AP018042.1"/>
</dbReference>
<reference evidence="4 5" key="1">
    <citation type="journal article" date="2018" name="Mar. Genomics">
        <title>Complete genome sequence of Marinifilaceae bacterium strain SPP2, isolated from the Antarctic marine sediment.</title>
        <authorList>
            <person name="Watanabe M."/>
            <person name="Kojima H."/>
            <person name="Fukui M."/>
        </authorList>
    </citation>
    <scope>NUCLEOTIDE SEQUENCE [LARGE SCALE GENOMIC DNA]</scope>
    <source>
        <strain evidence="4 5">SPP2</strain>
    </source>
</reference>
<evidence type="ECO:0000256" key="2">
    <source>
        <dbReference type="SAM" id="SignalP"/>
    </source>
</evidence>
<keyword evidence="2" id="KW-0732">Signal</keyword>
<feature type="signal peptide" evidence="2">
    <location>
        <begin position="1"/>
        <end position="19"/>
    </location>
</feature>
<keyword evidence="1" id="KW-0677">Repeat</keyword>
<accession>A0A1Y1CL81</accession>
<dbReference type="EMBL" id="AP018042">
    <property type="protein sequence ID" value="BAX81095.1"/>
    <property type="molecule type" value="Genomic_DNA"/>
</dbReference>
<dbReference type="CDD" id="cd15482">
    <property type="entry name" value="Sialidase_non-viral"/>
    <property type="match status" value="2"/>
</dbReference>
<keyword evidence="5" id="KW-1185">Reference proteome</keyword>
<dbReference type="InterPro" id="IPR031778">
    <property type="entry name" value="Sortilin_N"/>
</dbReference>
<dbReference type="PANTHER" id="PTHR43739">
    <property type="entry name" value="XYLOGLUCANASE (EUROFUNG)"/>
    <property type="match status" value="1"/>
</dbReference>
<dbReference type="GO" id="GO:0010411">
    <property type="term" value="P:xyloglucan metabolic process"/>
    <property type="evidence" value="ECO:0007669"/>
    <property type="project" value="TreeGrafter"/>
</dbReference>
<dbReference type="InterPro" id="IPR052025">
    <property type="entry name" value="Xyloglucanase_GH74"/>
</dbReference>
<gene>
    <name evidence="4" type="ORF">ALGA_2783</name>
</gene>
<feature type="chain" id="PRO_5013344835" description="Sortilin N-terminal domain-containing protein" evidence="2">
    <location>
        <begin position="20"/>
        <end position="852"/>
    </location>
</feature>
<dbReference type="PANTHER" id="PTHR43739:SF5">
    <property type="entry name" value="EXO-ALPHA-SIALIDASE"/>
    <property type="match status" value="1"/>
</dbReference>
<sequence>MKKIAFWALSLLLGLNANAQVDKAYFKKLHSKRVESTDLVEWKQFGPGMAGYCEEFWCHPTDKNVIMMSPDMFNTYGSWDAGKTWQTIKDCDGDGKDLPRIRKFTFSQQNSAFGLAISGGGKLYRTEDTGRSWKLVQIFKGRFAELSVDPNNDEIWYMGPGDFWNVKANHRHQKGQSRSLPNGIIYKSTNKGQSWNKIQIGQYSDLDVGRIIVDPSNSNVVIAATNKGVYRSTDQGETWEESGNGLSVNRPRDMDCFFNKKAKKFVLYLIDQTAFEGRGKTVDVKGGVFKSTDHGKSWQNITGNLGVDLNKITSSAIRNKYWNSLAFWFQTDVKTVKTKYPELPKSVYSIFHRIQVNPNDKNEIYLSQNNKHDKAFLPGGAWKSADGGKTWIATARTGKYWLDGVDNDYWKSRNNPIGTNTKFAHLQPEMDSREESWGNRFLEISQNGTAYICLDQQVLETRNNGESWEQIDDNETEPGSKHWVGSGDSNLPGRVMLLETGIKDRYLLCSGEHGLWQTAPLGNYPDKMAVAVEQIEGQKNHGGAHSISSVAVHPNNPDIIYFLAWRQEHRGKLRKSTDGGKTWEDIATILEADNGSWMGLAFQNSLMIDPVNPDNMYFCTTKKPISEVHGPNADKLTRGGYGFYRSFDEGKNWELSNNGFHKGASIRRVIMDPDKSETLYAAANDENGALYKTSDKGNNWKKVEIPSEIGSVNNVFIDRNTKYIFISCGNEKATDKGCGVWRSENQGLTWTKIFDMPFVWQCETSPINPDIIVANAALPPRAKGNSTLNPGAYLSLDAGETWNKINNNLGQIDRITELKPDPYREDIFWCAQKGSGWAIGYLKGTTKGWSEK</sequence>
<reference evidence="5" key="2">
    <citation type="journal article" date="2020" name="Antonie Van Leeuwenhoek">
        <title>Labilibaculum antarcticum sp. nov., a novel facultative anaerobic, psychrotorelant bacterium isolated from marine sediment of Antarctica.</title>
        <authorList>
            <person name="Watanabe M."/>
            <person name="Kojima H."/>
            <person name="Fukui M."/>
        </authorList>
    </citation>
    <scope>NUCLEOTIDE SEQUENCE [LARGE SCALE GENOMIC DNA]</scope>
    <source>
        <strain evidence="5">SPP2</strain>
    </source>
</reference>
<dbReference type="KEGG" id="mbas:ALGA_2783"/>
<evidence type="ECO:0000259" key="3">
    <source>
        <dbReference type="Pfam" id="PF15902"/>
    </source>
</evidence>
<dbReference type="Proteomes" id="UP000218267">
    <property type="component" value="Chromosome"/>
</dbReference>
<protein>
    <recommendedName>
        <fullName evidence="3">Sortilin N-terminal domain-containing protein</fullName>
    </recommendedName>
</protein>
<feature type="domain" description="Sortilin N-terminal" evidence="3">
    <location>
        <begin position="643"/>
        <end position="754"/>
    </location>
</feature>
<dbReference type="InterPro" id="IPR015943">
    <property type="entry name" value="WD40/YVTN_repeat-like_dom_sf"/>
</dbReference>